<evidence type="ECO:0000259" key="11">
    <source>
        <dbReference type="PROSITE" id="PS50191"/>
    </source>
</evidence>
<feature type="domain" description="CRAL-TRIO" evidence="11">
    <location>
        <begin position="311"/>
        <end position="486"/>
    </location>
</feature>
<keyword evidence="6" id="KW-0132">Cell division</keyword>
<dbReference type="InterPro" id="IPR044834">
    <property type="entry name" value="PATL"/>
</dbReference>
<evidence type="ECO:0008006" key="15">
    <source>
        <dbReference type="Google" id="ProtNLM"/>
    </source>
</evidence>
<dbReference type="InterPro" id="IPR056794">
    <property type="entry name" value="PATL1-6_C_GOLD"/>
</dbReference>
<comment type="similarity">
    <text evidence="3">Belongs to the patellin family.</text>
</comment>
<proteinExistence type="inferred from homology"/>
<feature type="domain" description="GOLD" evidence="12">
    <location>
        <begin position="491"/>
        <end position="593"/>
    </location>
</feature>
<dbReference type="STRING" id="4155.A0A022R4P0"/>
<evidence type="ECO:0000313" key="14">
    <source>
        <dbReference type="Proteomes" id="UP000030748"/>
    </source>
</evidence>
<dbReference type="SMART" id="SM01100">
    <property type="entry name" value="CRAL_TRIO_N"/>
    <property type="match status" value="1"/>
</dbReference>
<feature type="compositionally biased region" description="Basic and acidic residues" evidence="10">
    <location>
        <begin position="98"/>
        <end position="113"/>
    </location>
</feature>
<dbReference type="PANTHER" id="PTHR45932:SF2">
    <property type="entry name" value="PATELLIN-4"/>
    <property type="match status" value="1"/>
</dbReference>
<dbReference type="Proteomes" id="UP000030748">
    <property type="component" value="Unassembled WGS sequence"/>
</dbReference>
<keyword evidence="8" id="KW-0472">Membrane</keyword>
<dbReference type="InterPro" id="IPR036865">
    <property type="entry name" value="CRAL-TRIO_dom_sf"/>
</dbReference>
<evidence type="ECO:0000256" key="5">
    <source>
        <dbReference type="ARBA" id="ARBA00022490"/>
    </source>
</evidence>
<name>A0A022R4P0_ERYGU</name>
<evidence type="ECO:0000256" key="4">
    <source>
        <dbReference type="ARBA" id="ARBA00022448"/>
    </source>
</evidence>
<dbReference type="GO" id="GO:0016020">
    <property type="term" value="C:membrane"/>
    <property type="evidence" value="ECO:0007669"/>
    <property type="project" value="UniProtKB-SubCell"/>
</dbReference>
<dbReference type="PROSITE" id="PS50191">
    <property type="entry name" value="CRAL_TRIO"/>
    <property type="match status" value="1"/>
</dbReference>
<dbReference type="Pfam" id="PF00650">
    <property type="entry name" value="CRAL_TRIO"/>
    <property type="match status" value="1"/>
</dbReference>
<reference evidence="13 14" key="1">
    <citation type="journal article" date="2013" name="Proc. Natl. Acad. Sci. U.S.A.">
        <title>Fine-scale variation in meiotic recombination in Mimulus inferred from population shotgun sequencing.</title>
        <authorList>
            <person name="Hellsten U."/>
            <person name="Wright K.M."/>
            <person name="Jenkins J."/>
            <person name="Shu S."/>
            <person name="Yuan Y."/>
            <person name="Wessler S.R."/>
            <person name="Schmutz J."/>
            <person name="Willis J.H."/>
            <person name="Rokhsar D.S."/>
        </authorList>
    </citation>
    <scope>NUCLEOTIDE SEQUENCE [LARGE SCALE GENOMIC DNA]</scope>
    <source>
        <strain evidence="14">cv. DUN x IM62</strain>
    </source>
</reference>
<gene>
    <name evidence="13" type="ORF">MIMGU_mgv1a003190mg</name>
</gene>
<dbReference type="EMBL" id="KI630752">
    <property type="protein sequence ID" value="EYU33790.1"/>
    <property type="molecule type" value="Genomic_DNA"/>
</dbReference>
<keyword evidence="7" id="KW-0446">Lipid-binding</keyword>
<protein>
    <recommendedName>
        <fullName evidence="15">CRAL-TRIO domain-containing protein</fullName>
    </recommendedName>
</protein>
<evidence type="ECO:0000259" key="12">
    <source>
        <dbReference type="PROSITE" id="PS50866"/>
    </source>
</evidence>
<feature type="compositionally biased region" description="Basic and acidic residues" evidence="10">
    <location>
        <begin position="63"/>
        <end position="88"/>
    </location>
</feature>
<evidence type="ECO:0000256" key="1">
    <source>
        <dbReference type="ARBA" id="ARBA00004370"/>
    </source>
</evidence>
<evidence type="ECO:0000256" key="8">
    <source>
        <dbReference type="ARBA" id="ARBA00023136"/>
    </source>
</evidence>
<accession>A0A022R4P0</accession>
<dbReference type="CDD" id="cd00170">
    <property type="entry name" value="SEC14"/>
    <property type="match status" value="1"/>
</dbReference>
<keyword evidence="14" id="KW-1185">Reference proteome</keyword>
<comment type="subcellular location">
    <subcellularLocation>
        <location evidence="2">Cytoplasm</location>
    </subcellularLocation>
    <subcellularLocation>
        <location evidence="1">Membrane</location>
    </subcellularLocation>
</comment>
<dbReference type="SMART" id="SM00516">
    <property type="entry name" value="SEC14"/>
    <property type="match status" value="1"/>
</dbReference>
<dbReference type="GO" id="GO:0008289">
    <property type="term" value="F:lipid binding"/>
    <property type="evidence" value="ECO:0007669"/>
    <property type="project" value="UniProtKB-KW"/>
</dbReference>
<dbReference type="Pfam" id="PF03765">
    <property type="entry name" value="CRAL_TRIO_N"/>
    <property type="match status" value="1"/>
</dbReference>
<feature type="region of interest" description="Disordered" evidence="10">
    <location>
        <begin position="1"/>
        <end position="143"/>
    </location>
</feature>
<dbReference type="InterPro" id="IPR036273">
    <property type="entry name" value="CRAL/TRIO_N_dom_sf"/>
</dbReference>
<dbReference type="GO" id="GO:0005737">
    <property type="term" value="C:cytoplasm"/>
    <property type="evidence" value="ECO:0007669"/>
    <property type="project" value="UniProtKB-SubCell"/>
</dbReference>
<dbReference type="eggNOG" id="KOG1471">
    <property type="taxonomic scope" value="Eukaryota"/>
</dbReference>
<feature type="compositionally biased region" description="Basic and acidic residues" evidence="10">
    <location>
        <begin position="1"/>
        <end position="52"/>
    </location>
</feature>
<dbReference type="InterPro" id="IPR001251">
    <property type="entry name" value="CRAL-TRIO_dom"/>
</dbReference>
<dbReference type="Pfam" id="PF25099">
    <property type="entry name" value="GOLD_PATL1_C"/>
    <property type="match status" value="1"/>
</dbReference>
<dbReference type="InterPro" id="IPR009038">
    <property type="entry name" value="GOLD_dom"/>
</dbReference>
<evidence type="ECO:0000256" key="7">
    <source>
        <dbReference type="ARBA" id="ARBA00023121"/>
    </source>
</evidence>
<dbReference type="AlphaFoldDB" id="A0A022R4P0"/>
<dbReference type="PANTHER" id="PTHR45932">
    <property type="entry name" value="PATELLIN-1"/>
    <property type="match status" value="1"/>
</dbReference>
<dbReference type="PROSITE" id="PS50866">
    <property type="entry name" value="GOLD"/>
    <property type="match status" value="1"/>
</dbReference>
<evidence type="ECO:0000256" key="2">
    <source>
        <dbReference type="ARBA" id="ARBA00004496"/>
    </source>
</evidence>
<organism evidence="13 14">
    <name type="scientific">Erythranthe guttata</name>
    <name type="common">Yellow monkey flower</name>
    <name type="synonym">Mimulus guttatus</name>
    <dbReference type="NCBI Taxonomy" id="4155"/>
    <lineage>
        <taxon>Eukaryota</taxon>
        <taxon>Viridiplantae</taxon>
        <taxon>Streptophyta</taxon>
        <taxon>Embryophyta</taxon>
        <taxon>Tracheophyta</taxon>
        <taxon>Spermatophyta</taxon>
        <taxon>Magnoliopsida</taxon>
        <taxon>eudicotyledons</taxon>
        <taxon>Gunneridae</taxon>
        <taxon>Pentapetalae</taxon>
        <taxon>asterids</taxon>
        <taxon>lamiids</taxon>
        <taxon>Lamiales</taxon>
        <taxon>Phrymaceae</taxon>
        <taxon>Erythranthe</taxon>
    </lineage>
</organism>
<keyword evidence="4" id="KW-0813">Transport</keyword>
<evidence type="ECO:0000256" key="6">
    <source>
        <dbReference type="ARBA" id="ARBA00022618"/>
    </source>
</evidence>
<evidence type="ECO:0000313" key="13">
    <source>
        <dbReference type="EMBL" id="EYU33790.1"/>
    </source>
</evidence>
<sequence>MDVNEKKDETEVVKKNMSENVEKEEIVSKTEDAKVAAEANGDHIKHAKDGENAKTANVSLPISDKENGVAKHDENAKDDKNAKDDENAKTTNVSLPISDKENGVENAKHDENAKTTNVSLPISNKENSVENGKENVKESEKIDKCLSNENGNEIATKIEKDRDLSLISDENAFVADLKEYEKRALLDLKSKLEEAILTHKLFKKAKNNEEKIEEESSDKITDENEKQDIVADKGKDKMIVTEKDDKADEEVDKDIALWGVPLLPSKGDSATDILLFKFLVARDFKPNDAFEMLRNTLEWRKENKIDSITEEELSESFYDTVGYMKGLDREGHPVCYNVYGVFDDEATYNKTFGTEASREKFLRWRLQLLEKEIRKLDFRHGGVSKLLQINDLKNAPGPSRRDLRLATKRAVGILQDNYPEFVSRNIFINVPFWYYAFNAILSPFLTQRTKSKFVFSRPSRVTETLLKYIAAEEIPIIYGGLQRENDPDFSTQDAASEVNVKAGTTENIEIPAPEVGNSLMWDLTIVGWDVNYKEEFVPTDEGSYTVIVKKGRKISWQHESIRNTFANKEPGKVVITIENSIFKKKRVFYRYKIKNNHASSS</sequence>
<evidence type="ECO:0000256" key="3">
    <source>
        <dbReference type="ARBA" id="ARBA00007155"/>
    </source>
</evidence>
<dbReference type="GO" id="GO:0051301">
    <property type="term" value="P:cell division"/>
    <property type="evidence" value="ECO:0007669"/>
    <property type="project" value="UniProtKB-KW"/>
</dbReference>
<keyword evidence="5" id="KW-0963">Cytoplasm</keyword>
<evidence type="ECO:0000256" key="10">
    <source>
        <dbReference type="SAM" id="MobiDB-lite"/>
    </source>
</evidence>
<dbReference type="InterPro" id="IPR011074">
    <property type="entry name" value="CRAL/TRIO_N_dom"/>
</dbReference>
<dbReference type="SUPFAM" id="SSF46938">
    <property type="entry name" value="CRAL/TRIO N-terminal domain"/>
    <property type="match status" value="1"/>
</dbReference>
<evidence type="ECO:0000256" key="9">
    <source>
        <dbReference type="ARBA" id="ARBA00023306"/>
    </source>
</evidence>
<dbReference type="Gene3D" id="3.40.525.10">
    <property type="entry name" value="CRAL-TRIO lipid binding domain"/>
    <property type="match status" value="1"/>
</dbReference>
<keyword evidence="9" id="KW-0131">Cell cycle</keyword>
<feature type="compositionally biased region" description="Basic and acidic residues" evidence="10">
    <location>
        <begin position="127"/>
        <end position="143"/>
    </location>
</feature>
<dbReference type="SUPFAM" id="SSF52087">
    <property type="entry name" value="CRAL/TRIO domain"/>
    <property type="match status" value="1"/>
</dbReference>
<feature type="compositionally biased region" description="Polar residues" evidence="10">
    <location>
        <begin position="114"/>
        <end position="126"/>
    </location>
</feature>